<protein>
    <recommendedName>
        <fullName evidence="2">N-acetylmuramoyl-L-alanine amidase</fullName>
        <ecNumber evidence="2">3.5.1.28</ecNumber>
    </recommendedName>
</protein>
<dbReference type="InterPro" id="IPR002508">
    <property type="entry name" value="MurNAc-LAA_cat"/>
</dbReference>
<dbReference type="Proteomes" id="UP000326061">
    <property type="component" value="Chromosome"/>
</dbReference>
<organism evidence="5 6">
    <name type="scientific">Sulfurimonas xiamenensis</name>
    <dbReference type="NCBI Taxonomy" id="2590021"/>
    <lineage>
        <taxon>Bacteria</taxon>
        <taxon>Pseudomonadati</taxon>
        <taxon>Campylobacterota</taxon>
        <taxon>Epsilonproteobacteria</taxon>
        <taxon>Campylobacterales</taxon>
        <taxon>Sulfurimonadaceae</taxon>
        <taxon>Sulfurimonas</taxon>
    </lineage>
</organism>
<evidence type="ECO:0000313" key="5">
    <source>
        <dbReference type="EMBL" id="QFR42981.1"/>
    </source>
</evidence>
<evidence type="ECO:0000256" key="3">
    <source>
        <dbReference type="ARBA" id="ARBA00022801"/>
    </source>
</evidence>
<keyword evidence="6" id="KW-1185">Reference proteome</keyword>
<dbReference type="GO" id="GO:0009253">
    <property type="term" value="P:peptidoglycan catabolic process"/>
    <property type="evidence" value="ECO:0007669"/>
    <property type="project" value="InterPro"/>
</dbReference>
<dbReference type="Pfam" id="PF01520">
    <property type="entry name" value="Amidase_3"/>
    <property type="match status" value="1"/>
</dbReference>
<reference evidence="6" key="1">
    <citation type="submission" date="2019-06" db="EMBL/GenBank/DDBJ databases">
        <title>Sulfurimonas gotlandica sp. nov., a chemoautotrophic and psychrotolerant epsilonproteobacterium isolated from a pelagic redoxcline, and an emended description of the genus Sulfurimonas.</title>
        <authorList>
            <person name="Wang S."/>
            <person name="Jiang L."/>
            <person name="Shao Z."/>
        </authorList>
    </citation>
    <scope>NUCLEOTIDE SEQUENCE [LARGE SCALE GENOMIC DNA]</scope>
    <source>
        <strain evidence="6">1-1N</strain>
    </source>
</reference>
<dbReference type="AlphaFoldDB" id="A0AAJ4DME9"/>
<dbReference type="SUPFAM" id="SSF53187">
    <property type="entry name" value="Zn-dependent exopeptidases"/>
    <property type="match status" value="1"/>
</dbReference>
<dbReference type="InterPro" id="IPR050695">
    <property type="entry name" value="N-acetylmuramoyl_amidase_3"/>
</dbReference>
<feature type="domain" description="MurNAc-LAA" evidence="4">
    <location>
        <begin position="291"/>
        <end position="446"/>
    </location>
</feature>
<accession>A0AAJ4DME9</accession>
<dbReference type="FunFam" id="3.40.630.40:FF:000005">
    <property type="entry name" value="N-acetylmuramoyl-L-alanine amidase (AmiA)"/>
    <property type="match status" value="1"/>
</dbReference>
<dbReference type="EMBL" id="CP041166">
    <property type="protein sequence ID" value="QFR42981.1"/>
    <property type="molecule type" value="Genomic_DNA"/>
</dbReference>
<dbReference type="KEGG" id="suln:FJR47_03305"/>
<comment type="catalytic activity">
    <reaction evidence="1">
        <text>Hydrolyzes the link between N-acetylmuramoyl residues and L-amino acid residues in certain cell-wall glycopeptides.</text>
        <dbReference type="EC" id="3.5.1.28"/>
    </reaction>
</comment>
<dbReference type="Gene3D" id="3.40.630.40">
    <property type="entry name" value="Zn-dependent exopeptidases"/>
    <property type="match status" value="1"/>
</dbReference>
<dbReference type="GO" id="GO:0030288">
    <property type="term" value="C:outer membrane-bounded periplasmic space"/>
    <property type="evidence" value="ECO:0007669"/>
    <property type="project" value="TreeGrafter"/>
</dbReference>
<dbReference type="EC" id="3.5.1.28" evidence="2"/>
<dbReference type="PANTHER" id="PTHR30404">
    <property type="entry name" value="N-ACETYLMURAMOYL-L-ALANINE AMIDASE"/>
    <property type="match status" value="1"/>
</dbReference>
<evidence type="ECO:0000256" key="1">
    <source>
        <dbReference type="ARBA" id="ARBA00001561"/>
    </source>
</evidence>
<dbReference type="PANTHER" id="PTHR30404:SF0">
    <property type="entry name" value="N-ACETYLMURAMOYL-L-ALANINE AMIDASE AMIC"/>
    <property type="match status" value="1"/>
</dbReference>
<name>A0AAJ4DME9_9BACT</name>
<dbReference type="GO" id="GO:0008745">
    <property type="term" value="F:N-acetylmuramoyl-L-alanine amidase activity"/>
    <property type="evidence" value="ECO:0007669"/>
    <property type="project" value="UniProtKB-EC"/>
</dbReference>
<evidence type="ECO:0000256" key="2">
    <source>
        <dbReference type="ARBA" id="ARBA00011901"/>
    </source>
</evidence>
<gene>
    <name evidence="5" type="ORF">FJR47_03305</name>
</gene>
<dbReference type="SMART" id="SM00646">
    <property type="entry name" value="Ami_3"/>
    <property type="match status" value="1"/>
</dbReference>
<dbReference type="Gene3D" id="2.60.40.3500">
    <property type="match status" value="1"/>
</dbReference>
<keyword evidence="3" id="KW-0378">Hydrolase</keyword>
<dbReference type="RefSeq" id="WP_152299044.1">
    <property type="nucleotide sequence ID" value="NZ_CP041166.1"/>
</dbReference>
<evidence type="ECO:0000259" key="4">
    <source>
        <dbReference type="SMART" id="SM00646"/>
    </source>
</evidence>
<dbReference type="CDD" id="cd02696">
    <property type="entry name" value="MurNAc-LAA"/>
    <property type="match status" value="1"/>
</dbReference>
<evidence type="ECO:0000313" key="6">
    <source>
        <dbReference type="Proteomes" id="UP000326061"/>
    </source>
</evidence>
<sequence>MIKYLFLFLFLFISLEASKNSEILNRAHKYMQSNTQSDTFRAYNDYKNLYLQSAVANNLDLKIKSLEGIVQSGNRLHIDVSKYSNELKTLQLKNSYNKPKPKAMKKTKHIEDVHIEPLHKLKSIDWKEDILLLTFNKPLSNKQIKDFTLHDKSKNKYRYVFDIKTSMLTSSQSITKNGIDRIRLAQFDPKTLRLVIENSSKLDIKQSIDAKTLQISFILKTAPIKIDRDKVIVIDAGHGGKDPGAVGYKKYREKIVVFKIAKELQKILKSRGYKVHMTRDSDKFVKLSRRTKFANEKNADIFISIHANAVDGKNAKDVHGIECYFLSPTRSERAKKVAAKENSADMSDMNMYGKNSYLNLLNHHNIVASNKLAIDLQRGMLGALNKKYKNVKDGGVREGPFWVLVGAQMPSVLVEVGFISHPMEAKRLVNDNYRKTMARGLADGVERYFANN</sequence>
<proteinExistence type="predicted"/>